<dbReference type="RefSeq" id="WP_147057728.1">
    <property type="nucleotide sequence ID" value="NZ_CP042437.1"/>
</dbReference>
<dbReference type="EMBL" id="CP042437">
    <property type="protein sequence ID" value="QEC78770.1"/>
    <property type="molecule type" value="Genomic_DNA"/>
</dbReference>
<organism evidence="1 2">
    <name type="scientific">Mucilaginibacter ginsenosidivorax</name>
    <dbReference type="NCBI Taxonomy" id="862126"/>
    <lineage>
        <taxon>Bacteria</taxon>
        <taxon>Pseudomonadati</taxon>
        <taxon>Bacteroidota</taxon>
        <taxon>Sphingobacteriia</taxon>
        <taxon>Sphingobacteriales</taxon>
        <taxon>Sphingobacteriaceae</taxon>
        <taxon>Mucilaginibacter</taxon>
    </lineage>
</organism>
<dbReference type="KEGG" id="mgk:FSB76_23500"/>
<keyword evidence="2" id="KW-1185">Reference proteome</keyword>
<name>A0A5B8W3X6_9SPHI</name>
<sequence>MGFNISALPQYVDQTSKTLLVDTVFGNQTATVLKNAGSVTLGVKGQYALQLLSTDVALQNSTGCGRTPSGNANFTQAIITVYPLKDEQNLCPKPLENAWMVQYLTKGQTYTEALFANEIMQARAAKIAQENEKLLWQGDTVAQSGSTTLGKFDGFIKQIGAGAYIPLTGGTIASGVTVIEKLQAAFLATPSKITEQADAVIFLGTDVFNEYNVALANKNIYKPTEDHYLFGTSMKLVPVDGLNGTRKIYVGRLRSFQMATDLLGESEKATMEYSIETQNIYMDFHYALGVKPVYVNEIGVATV</sequence>
<evidence type="ECO:0000313" key="1">
    <source>
        <dbReference type="EMBL" id="QEC78770.1"/>
    </source>
</evidence>
<gene>
    <name evidence="1" type="ORF">FSB76_23500</name>
</gene>
<protein>
    <recommendedName>
        <fullName evidence="3">Phage major capsid protein</fullName>
    </recommendedName>
</protein>
<evidence type="ECO:0008006" key="3">
    <source>
        <dbReference type="Google" id="ProtNLM"/>
    </source>
</evidence>
<evidence type="ECO:0000313" key="2">
    <source>
        <dbReference type="Proteomes" id="UP000321362"/>
    </source>
</evidence>
<dbReference type="OrthoDB" id="1337491at2"/>
<dbReference type="AlphaFoldDB" id="A0A5B8W3X6"/>
<dbReference type="Proteomes" id="UP000321362">
    <property type="component" value="Chromosome"/>
</dbReference>
<reference evidence="1 2" key="1">
    <citation type="journal article" date="2013" name="J. Microbiol.">
        <title>Mucilaginibacter ginsenosidivorax sp. nov., with ginsenoside converting activity isolated from sediment.</title>
        <authorList>
            <person name="Kim J.K."/>
            <person name="Choi T.E."/>
            <person name="Liu Q.M."/>
            <person name="Park H.Y."/>
            <person name="Yi T.H."/>
            <person name="Yoon M.H."/>
            <person name="Kim S.C."/>
            <person name="Im W.T."/>
        </authorList>
    </citation>
    <scope>NUCLEOTIDE SEQUENCE [LARGE SCALE GENOMIC DNA]</scope>
    <source>
        <strain evidence="1 2">KHI28</strain>
    </source>
</reference>
<proteinExistence type="predicted"/>
<accession>A0A5B8W3X6</accession>